<evidence type="ECO:0000256" key="12">
    <source>
        <dbReference type="SAM" id="Phobius"/>
    </source>
</evidence>
<evidence type="ECO:0000256" key="9">
    <source>
        <dbReference type="PIRSR" id="PIRSR606329-2"/>
    </source>
</evidence>
<proteinExistence type="inferred from homology"/>
<dbReference type="SUPFAM" id="SSF51556">
    <property type="entry name" value="Metallo-dependent hydrolases"/>
    <property type="match status" value="1"/>
</dbReference>
<dbReference type="EMBL" id="JALJOV010000190">
    <property type="protein sequence ID" value="KAK9866092.1"/>
    <property type="molecule type" value="Genomic_DNA"/>
</dbReference>
<organism evidence="13 14">
    <name type="scientific">Apatococcus fuscideae</name>
    <dbReference type="NCBI Taxonomy" id="2026836"/>
    <lineage>
        <taxon>Eukaryota</taxon>
        <taxon>Viridiplantae</taxon>
        <taxon>Chlorophyta</taxon>
        <taxon>core chlorophytes</taxon>
        <taxon>Trebouxiophyceae</taxon>
        <taxon>Chlorellales</taxon>
        <taxon>Chlorellaceae</taxon>
        <taxon>Apatococcus</taxon>
    </lineage>
</organism>
<feature type="compositionally biased region" description="Basic residues" evidence="11">
    <location>
        <begin position="42"/>
        <end position="51"/>
    </location>
</feature>
<dbReference type="PANTHER" id="PTHR11359:SF0">
    <property type="entry name" value="AMP DEAMINASE"/>
    <property type="match status" value="1"/>
</dbReference>
<evidence type="ECO:0000256" key="11">
    <source>
        <dbReference type="SAM" id="MobiDB-lite"/>
    </source>
</evidence>
<accession>A0AAW1TAF8</accession>
<keyword evidence="5" id="KW-0378">Hydrolase</keyword>
<gene>
    <name evidence="13" type="ORF">WJX84_000321</name>
</gene>
<dbReference type="GO" id="GO:0046872">
    <property type="term" value="F:metal ion binding"/>
    <property type="evidence" value="ECO:0007669"/>
    <property type="project" value="UniProtKB-KW"/>
</dbReference>
<dbReference type="FunFam" id="4.10.800.20:FF:000001">
    <property type="entry name" value="AMP deaminase"/>
    <property type="match status" value="1"/>
</dbReference>
<dbReference type="AlphaFoldDB" id="A0AAW1TAF8"/>
<keyword evidence="7" id="KW-0546">Nucleotide metabolism</keyword>
<evidence type="ECO:0000256" key="8">
    <source>
        <dbReference type="PIRSR" id="PIRSR606329-1"/>
    </source>
</evidence>
<evidence type="ECO:0000256" key="4">
    <source>
        <dbReference type="ARBA" id="ARBA00022723"/>
    </source>
</evidence>
<feature type="compositionally biased region" description="Acidic residues" evidence="11">
    <location>
        <begin position="104"/>
        <end position="113"/>
    </location>
</feature>
<dbReference type="InterPro" id="IPR006650">
    <property type="entry name" value="A/AMP_deam_AS"/>
</dbReference>
<evidence type="ECO:0000256" key="1">
    <source>
        <dbReference type="ARBA" id="ARBA00004955"/>
    </source>
</evidence>
<dbReference type="GO" id="GO:0003876">
    <property type="term" value="F:AMP deaminase activity"/>
    <property type="evidence" value="ECO:0007669"/>
    <property type="project" value="UniProtKB-EC"/>
</dbReference>
<dbReference type="GO" id="GO:0046033">
    <property type="term" value="P:AMP metabolic process"/>
    <property type="evidence" value="ECO:0007669"/>
    <property type="project" value="TreeGrafter"/>
</dbReference>
<evidence type="ECO:0000256" key="7">
    <source>
        <dbReference type="ARBA" id="ARBA00023080"/>
    </source>
</evidence>
<dbReference type="Gene3D" id="4.10.800.20">
    <property type="match status" value="1"/>
</dbReference>
<feature type="binding site" evidence="10">
    <location>
        <position position="415"/>
    </location>
    <ligand>
        <name>Zn(2+)</name>
        <dbReference type="ChEBI" id="CHEBI:29105"/>
        <note>catalytic</note>
    </ligand>
</feature>
<feature type="compositionally biased region" description="Low complexity" evidence="11">
    <location>
        <begin position="114"/>
        <end position="129"/>
    </location>
</feature>
<comment type="similarity">
    <text evidence="2">Belongs to the metallo-dependent hydrolases superfamily. Adenosine and AMP deaminases family.</text>
</comment>
<feature type="compositionally biased region" description="Polar residues" evidence="11">
    <location>
        <begin position="73"/>
        <end position="97"/>
    </location>
</feature>
<feature type="binding site" evidence="9">
    <location>
        <begin position="759"/>
        <end position="762"/>
    </location>
    <ligand>
        <name>substrate</name>
    </ligand>
</feature>
<dbReference type="Gene3D" id="3.20.20.140">
    <property type="entry name" value="Metal-dependent hydrolases"/>
    <property type="match status" value="1"/>
</dbReference>
<evidence type="ECO:0000256" key="2">
    <source>
        <dbReference type="ARBA" id="ARBA00006676"/>
    </source>
</evidence>
<name>A0AAW1TAF8_9CHLO</name>
<dbReference type="Proteomes" id="UP001485043">
    <property type="component" value="Unassembled WGS sequence"/>
</dbReference>
<dbReference type="PROSITE" id="PS00485">
    <property type="entry name" value="A_DEAMINASE"/>
    <property type="match status" value="1"/>
</dbReference>
<dbReference type="Pfam" id="PF19326">
    <property type="entry name" value="AMP_deaminase"/>
    <property type="match status" value="1"/>
</dbReference>
<evidence type="ECO:0000313" key="14">
    <source>
        <dbReference type="Proteomes" id="UP001485043"/>
    </source>
</evidence>
<feature type="active site" description="Proton acceptor" evidence="8">
    <location>
        <position position="703"/>
    </location>
</feature>
<keyword evidence="12" id="KW-0472">Membrane</keyword>
<comment type="caution">
    <text evidence="13">The sequence shown here is derived from an EMBL/GenBank/DDBJ whole genome shotgun (WGS) entry which is preliminary data.</text>
</comment>
<feature type="region of interest" description="Disordered" evidence="11">
    <location>
        <begin position="40"/>
        <end position="146"/>
    </location>
</feature>
<feature type="binding site" evidence="10">
    <location>
        <position position="413"/>
    </location>
    <ligand>
        <name>Zn(2+)</name>
        <dbReference type="ChEBI" id="CHEBI:29105"/>
        <note>catalytic</note>
    </ligand>
</feature>
<comment type="cofactor">
    <cofactor evidence="10">
        <name>Zn(2+)</name>
        <dbReference type="ChEBI" id="CHEBI:29105"/>
    </cofactor>
    <text evidence="10">Binds 1 zinc ion per subunit.</text>
</comment>
<protein>
    <recommendedName>
        <fullName evidence="3">AMP deaminase</fullName>
        <ecNumber evidence="3">3.5.4.6</ecNumber>
    </recommendedName>
</protein>
<evidence type="ECO:0000256" key="10">
    <source>
        <dbReference type="PIRSR" id="PIRSR606329-3"/>
    </source>
</evidence>
<dbReference type="GO" id="GO:0005829">
    <property type="term" value="C:cytosol"/>
    <property type="evidence" value="ECO:0007669"/>
    <property type="project" value="TreeGrafter"/>
</dbReference>
<keyword evidence="6 10" id="KW-0862">Zinc</keyword>
<feature type="region of interest" description="Disordered" evidence="11">
    <location>
        <begin position="173"/>
        <end position="198"/>
    </location>
</feature>
<dbReference type="InterPro" id="IPR032466">
    <property type="entry name" value="Metal_Hydrolase"/>
</dbReference>
<feature type="compositionally biased region" description="Polar residues" evidence="11">
    <location>
        <begin position="174"/>
        <end position="184"/>
    </location>
</feature>
<dbReference type="GO" id="GO:0032264">
    <property type="term" value="P:IMP salvage"/>
    <property type="evidence" value="ECO:0007669"/>
    <property type="project" value="InterPro"/>
</dbReference>
<evidence type="ECO:0000256" key="5">
    <source>
        <dbReference type="ARBA" id="ARBA00022801"/>
    </source>
</evidence>
<feature type="binding site" evidence="9">
    <location>
        <begin position="484"/>
        <end position="489"/>
    </location>
    <ligand>
        <name>substrate</name>
    </ligand>
</feature>
<keyword evidence="12" id="KW-1133">Transmembrane helix</keyword>
<dbReference type="CDD" id="cd01319">
    <property type="entry name" value="AMPD"/>
    <property type="match status" value="1"/>
</dbReference>
<dbReference type="PANTHER" id="PTHR11359">
    <property type="entry name" value="AMP DEAMINASE"/>
    <property type="match status" value="1"/>
</dbReference>
<keyword evidence="4 10" id="KW-0479">Metal-binding</keyword>
<evidence type="ECO:0000256" key="6">
    <source>
        <dbReference type="ARBA" id="ARBA00022833"/>
    </source>
</evidence>
<dbReference type="InterPro" id="IPR006329">
    <property type="entry name" value="AMPD"/>
</dbReference>
<keyword evidence="14" id="KW-1185">Reference proteome</keyword>
<dbReference type="EC" id="3.5.4.6" evidence="3"/>
<dbReference type="NCBIfam" id="TIGR01429">
    <property type="entry name" value="AMP_deaminase"/>
    <property type="match status" value="1"/>
</dbReference>
<evidence type="ECO:0000313" key="13">
    <source>
        <dbReference type="EMBL" id="KAK9866092.1"/>
    </source>
</evidence>
<comment type="pathway">
    <text evidence="1">Purine metabolism; IMP biosynthesis via salvage pathway; IMP from AMP: step 1/1.</text>
</comment>
<reference evidence="13 14" key="1">
    <citation type="journal article" date="2024" name="Nat. Commun.">
        <title>Phylogenomics reveals the evolutionary origins of lichenization in chlorophyte algae.</title>
        <authorList>
            <person name="Puginier C."/>
            <person name="Libourel C."/>
            <person name="Otte J."/>
            <person name="Skaloud P."/>
            <person name="Haon M."/>
            <person name="Grisel S."/>
            <person name="Petersen M."/>
            <person name="Berrin J.G."/>
            <person name="Delaux P.M."/>
            <person name="Dal Grande F."/>
            <person name="Keller J."/>
        </authorList>
    </citation>
    <scope>NUCLEOTIDE SEQUENCE [LARGE SCALE GENOMIC DNA]</scope>
    <source>
        <strain evidence="13 14">SAG 2523</strain>
    </source>
</reference>
<feature type="binding site" evidence="9">
    <location>
        <position position="415"/>
    </location>
    <ligand>
        <name>substrate</name>
    </ligand>
</feature>
<evidence type="ECO:0000256" key="3">
    <source>
        <dbReference type="ARBA" id="ARBA00012775"/>
    </source>
</evidence>
<sequence>MSSEQRSSFLLFIGGVSLGVVVVGAVCAYYLQPFEQLDRPRAQAKSKRKLGPRPNSPRKVGLPWNGEPPAVRTSHSGQNGTADHNTNLLQRKSSQRPATKPIFSEEDDSDEEAAQAAGRRARDSSQGSDNGPNGSKRASKPVLNPADRSNAASVDIHGLAKRGSNLALAALGPRSSSGLQQARQSSEHLPRAPTSSDRLTTAYSVARPDLVPPLPTGPAPHPPPEHTINTASDMVREGAIIEEAALHEQYCRVITPEPHISEEMEEVCALLEECLRLRQKWLFKPRDSPEALGHVQEVAAPSELDPEPFKWRPQERLEGSFEMVDGVVKYYADDACTHEPYPVPGSSLEFFTDMHRVLKIVSMGPVKSFCHHRLQLLEQKFNLHMMLNADKEFLAQKSAPHRDFYNVRKVDTHVHHSACMHQKHLLRFIKSKLRKEPDEVVIFRDGKFLTLREVFESLSLTGYDLNVDTLDMHADKNIFHRFDKFNLKYNPFGQSRLREIFIKQDNLLHGRFLAELTREVVDDLEASKYQHAEYRISIYGRKRVEWDTLAAWICQHNLGSDNVLWLIQLPRLYDVYKASGIIDNFEQLLDNIFVPLFEVTLDPNSHPQLHLFLKQVVGFDMVDDESKPERRPTKHMMTARQWDLKFNPAYSYYAYYIYANLYTLNKLREQRGYTTFAFRPHSGEAGDIDHLVTTMLLCHNISHGINLRKSPPLQYLYYLAQIGLCMSPLSNNSLFLDYHRNPFPTFFARGLSISLSTDDPLQIHLTKEPLVEEYSVAAQVWKLSATDLSEIARNSVLHSGFPHQVKMHWVHSLYWRPGPEGNDIHKTNVPNLRMRFRFDTFSEEQHLVTSGSEDFRMRALRLSQREHHH</sequence>
<keyword evidence="12" id="KW-0812">Transmembrane</keyword>
<feature type="binding site" evidence="10">
    <location>
        <position position="681"/>
    </location>
    <ligand>
        <name>Zn(2+)</name>
        <dbReference type="ChEBI" id="CHEBI:29105"/>
        <note>catalytic</note>
    </ligand>
</feature>
<feature type="binding site" evidence="10">
    <location>
        <position position="758"/>
    </location>
    <ligand>
        <name>Zn(2+)</name>
        <dbReference type="ChEBI" id="CHEBI:29105"/>
        <note>catalytic</note>
    </ligand>
</feature>
<feature type="binding site" evidence="9">
    <location>
        <position position="684"/>
    </location>
    <ligand>
        <name>substrate</name>
    </ligand>
</feature>
<feature type="transmembrane region" description="Helical" evidence="12">
    <location>
        <begin position="9"/>
        <end position="31"/>
    </location>
</feature>